<keyword evidence="1" id="KW-0378">Hydrolase</keyword>
<evidence type="ECO:0000313" key="4">
    <source>
        <dbReference type="Proteomes" id="UP000541444"/>
    </source>
</evidence>
<organism evidence="3 4">
    <name type="scientific">Kingdonia uniflora</name>
    <dbReference type="NCBI Taxonomy" id="39325"/>
    <lineage>
        <taxon>Eukaryota</taxon>
        <taxon>Viridiplantae</taxon>
        <taxon>Streptophyta</taxon>
        <taxon>Embryophyta</taxon>
        <taxon>Tracheophyta</taxon>
        <taxon>Spermatophyta</taxon>
        <taxon>Magnoliopsida</taxon>
        <taxon>Ranunculales</taxon>
        <taxon>Circaeasteraceae</taxon>
        <taxon>Kingdonia</taxon>
    </lineage>
</organism>
<dbReference type="OrthoDB" id="10263094at2759"/>
<comment type="caution">
    <text evidence="3">The sequence shown here is derived from an EMBL/GenBank/DDBJ whole genome shotgun (WGS) entry which is preliminary data.</text>
</comment>
<sequence length="315" mass="35009">MASLQLPMRMMILPMMVISLVLVSIPTSAALPFVLLHGIGGYCGEMFYSWFKTYAGSVSGSTGYCIEIGNGAPDSWTMPLHEQARIACEKVKQMAELKDGYNIVGISQGNLIARGLIELCDGGPRVNNYISLGGPQAGLISFCMPLLHMQEHMAPSGYIKVPTDIRGYLKGCKYLPRINNEIPDQRNATYKKRFSSLKNLVLIMFEEDTIVVPKETAWFGFYPDGDLTKILPPQETKLYTEDWIGLRTLDEAKKVHFIRLPGIHIGITPAGIIENVVPYLKEQVLAKTTIKGWSSLVSNTMTDLIAAKEKRLLHK</sequence>
<feature type="signal peptide" evidence="2">
    <location>
        <begin position="1"/>
        <end position="30"/>
    </location>
</feature>
<dbReference type="EMBL" id="JACGCM010002122">
    <property type="protein sequence ID" value="KAF6144495.1"/>
    <property type="molecule type" value="Genomic_DNA"/>
</dbReference>
<dbReference type="PANTHER" id="PTHR11247:SF8">
    <property type="entry name" value="PALMITOYL-PROTEIN THIOESTERASE 1"/>
    <property type="match status" value="1"/>
</dbReference>
<evidence type="ECO:0000313" key="3">
    <source>
        <dbReference type="EMBL" id="KAF6144495.1"/>
    </source>
</evidence>
<keyword evidence="4" id="KW-1185">Reference proteome</keyword>
<dbReference type="Gene3D" id="3.40.50.1820">
    <property type="entry name" value="alpha/beta hydrolase"/>
    <property type="match status" value="1"/>
</dbReference>
<evidence type="ECO:0008006" key="5">
    <source>
        <dbReference type="Google" id="ProtNLM"/>
    </source>
</evidence>
<dbReference type="PANTHER" id="PTHR11247">
    <property type="entry name" value="PALMITOYL-PROTEIN THIOESTERASE/DOLICHYLDIPHOSPHATASE 1"/>
    <property type="match status" value="1"/>
</dbReference>
<evidence type="ECO:0000256" key="2">
    <source>
        <dbReference type="SAM" id="SignalP"/>
    </source>
</evidence>
<evidence type="ECO:0000256" key="1">
    <source>
        <dbReference type="ARBA" id="ARBA00022801"/>
    </source>
</evidence>
<dbReference type="SUPFAM" id="SSF53474">
    <property type="entry name" value="alpha/beta-Hydrolases"/>
    <property type="match status" value="1"/>
</dbReference>
<dbReference type="AlphaFoldDB" id="A0A7J7LP96"/>
<feature type="chain" id="PRO_5029773314" description="Palmitoyl-protein thioesterase 1" evidence="2">
    <location>
        <begin position="31"/>
        <end position="315"/>
    </location>
</feature>
<dbReference type="GO" id="GO:0016790">
    <property type="term" value="F:thiolester hydrolase activity"/>
    <property type="evidence" value="ECO:0007669"/>
    <property type="project" value="TreeGrafter"/>
</dbReference>
<dbReference type="InterPro" id="IPR029058">
    <property type="entry name" value="AB_hydrolase_fold"/>
</dbReference>
<dbReference type="Pfam" id="PF02089">
    <property type="entry name" value="Palm_thioest"/>
    <property type="match status" value="1"/>
</dbReference>
<gene>
    <name evidence="3" type="ORF">GIB67_013139</name>
</gene>
<name>A0A7J7LP96_9MAGN</name>
<keyword evidence="2" id="KW-0732">Signal</keyword>
<protein>
    <recommendedName>
        <fullName evidence="5">Palmitoyl-protein thioesterase 1</fullName>
    </recommendedName>
</protein>
<accession>A0A7J7LP96</accession>
<dbReference type="Proteomes" id="UP000541444">
    <property type="component" value="Unassembled WGS sequence"/>
</dbReference>
<reference evidence="3 4" key="1">
    <citation type="journal article" date="2020" name="IScience">
        <title>Genome Sequencing of the Endangered Kingdonia uniflora (Circaeasteraceae, Ranunculales) Reveals Potential Mechanisms of Evolutionary Specialization.</title>
        <authorList>
            <person name="Sun Y."/>
            <person name="Deng T."/>
            <person name="Zhang A."/>
            <person name="Moore M.J."/>
            <person name="Landis J.B."/>
            <person name="Lin N."/>
            <person name="Zhang H."/>
            <person name="Zhang X."/>
            <person name="Huang J."/>
            <person name="Zhang X."/>
            <person name="Sun H."/>
            <person name="Wang H."/>
        </authorList>
    </citation>
    <scope>NUCLEOTIDE SEQUENCE [LARGE SCALE GENOMIC DNA]</scope>
    <source>
        <strain evidence="3">TB1705</strain>
        <tissue evidence="3">Leaf</tissue>
    </source>
</reference>
<proteinExistence type="predicted"/>